<feature type="signal peptide" evidence="2">
    <location>
        <begin position="1"/>
        <end position="26"/>
    </location>
</feature>
<comment type="caution">
    <text evidence="4">The sequence shown here is derived from an EMBL/GenBank/DDBJ whole genome shotgun (WGS) entry which is preliminary data.</text>
</comment>
<dbReference type="RefSeq" id="WP_020635790.1">
    <property type="nucleotide sequence ID" value="NZ_KB913032.1"/>
</dbReference>
<feature type="transmembrane region" description="Helical" evidence="1">
    <location>
        <begin position="197"/>
        <end position="224"/>
    </location>
</feature>
<feature type="domain" description="DUF5808" evidence="3">
    <location>
        <begin position="292"/>
        <end position="317"/>
    </location>
</feature>
<feature type="transmembrane region" description="Helical" evidence="1">
    <location>
        <begin position="57"/>
        <end position="90"/>
    </location>
</feature>
<feature type="transmembrane region" description="Helical" evidence="1">
    <location>
        <begin position="130"/>
        <end position="149"/>
    </location>
</feature>
<dbReference type="Proteomes" id="UP000215563">
    <property type="component" value="Unassembled WGS sequence"/>
</dbReference>
<keyword evidence="1" id="KW-1133">Transmembrane helix</keyword>
<evidence type="ECO:0000259" key="3">
    <source>
        <dbReference type="Pfam" id="PF19124"/>
    </source>
</evidence>
<feature type="transmembrane region" description="Helical" evidence="1">
    <location>
        <begin position="230"/>
        <end position="251"/>
    </location>
</feature>
<keyword evidence="1" id="KW-0472">Membrane</keyword>
<dbReference type="InterPro" id="IPR043831">
    <property type="entry name" value="DUF5808"/>
</dbReference>
<name>A0A229RVH9_AMYAL</name>
<feature type="transmembrane region" description="Helical" evidence="1">
    <location>
        <begin position="155"/>
        <end position="176"/>
    </location>
</feature>
<evidence type="ECO:0000313" key="5">
    <source>
        <dbReference type="Proteomes" id="UP000215563"/>
    </source>
</evidence>
<keyword evidence="2" id="KW-0732">Signal</keyword>
<reference evidence="4 5" key="1">
    <citation type="submission" date="2017-07" db="EMBL/GenBank/DDBJ databases">
        <title>Amycolatopsis alba DSM 44262 Genome sequencing and assembly.</title>
        <authorList>
            <person name="Kaur N."/>
            <person name="Mayilraj S."/>
        </authorList>
    </citation>
    <scope>NUCLEOTIDE SEQUENCE [LARGE SCALE GENOMIC DNA]</scope>
    <source>
        <strain evidence="4 5">DSM 44262</strain>
    </source>
</reference>
<organism evidence="4 5">
    <name type="scientific">Amycolatopsis alba DSM 44262</name>
    <dbReference type="NCBI Taxonomy" id="1125972"/>
    <lineage>
        <taxon>Bacteria</taxon>
        <taxon>Bacillati</taxon>
        <taxon>Actinomycetota</taxon>
        <taxon>Actinomycetes</taxon>
        <taxon>Pseudonocardiales</taxon>
        <taxon>Pseudonocardiaceae</taxon>
        <taxon>Amycolatopsis</taxon>
    </lineage>
</organism>
<dbReference type="EMBL" id="NMQU01000038">
    <property type="protein sequence ID" value="OXM50688.1"/>
    <property type="molecule type" value="Genomic_DNA"/>
</dbReference>
<evidence type="ECO:0000256" key="1">
    <source>
        <dbReference type="SAM" id="Phobius"/>
    </source>
</evidence>
<evidence type="ECO:0000313" key="4">
    <source>
        <dbReference type="EMBL" id="OXM50688.1"/>
    </source>
</evidence>
<protein>
    <recommendedName>
        <fullName evidence="3">DUF5808 domain-containing protein</fullName>
    </recommendedName>
</protein>
<evidence type="ECO:0000256" key="2">
    <source>
        <dbReference type="SAM" id="SignalP"/>
    </source>
</evidence>
<dbReference type="OrthoDB" id="9808690at2"/>
<accession>A0A229RVH9</accession>
<dbReference type="Pfam" id="PF19124">
    <property type="entry name" value="DUF5808"/>
    <property type="match status" value="1"/>
</dbReference>
<feature type="transmembrane region" description="Helical" evidence="1">
    <location>
        <begin position="315"/>
        <end position="339"/>
    </location>
</feature>
<feature type="chain" id="PRO_5038654644" description="DUF5808 domain-containing protein" evidence="2">
    <location>
        <begin position="27"/>
        <end position="342"/>
    </location>
</feature>
<dbReference type="AlphaFoldDB" id="A0A229RVH9"/>
<sequence length="342" mass="36458">MIWPVWLRLALIAFIAAAFGSAPALARPTLPFGVRIPAGRTGEAVITLVRRRYNRGIAAGAVVACAVVLTGWTTRIDLVIAGLVVAYSLFGSLAHRSIATAKRDGDWYAGTRQAVATDTSLRSDPVRPQWILLAPAVALAVVTAVIGLVKSMANFSTVLAQVLLVVLVPLPAIAISRARPEIDAARPSGSASRYREYLHGVLSLLLVSAGCANATLLVVSLQLWGLVETTVPVTIVAYLPLLAAFIAWIGFSVRSGDAGHRLSPTADEPENRYEQRDDDRHWYAAGMVYLNRNDPALLVHRRVGTYWTLNLGHPIAWLVLAAVAVAGVLAGFGVVNLPIKGG</sequence>
<keyword evidence="5" id="KW-1185">Reference proteome</keyword>
<keyword evidence="1" id="KW-0812">Transmembrane</keyword>
<proteinExistence type="predicted"/>
<gene>
    <name evidence="4" type="ORF">CFP75_15605</name>
</gene>